<comment type="caution">
    <text evidence="1">The sequence shown here is derived from an EMBL/GenBank/DDBJ whole genome shotgun (WGS) entry which is preliminary data.</text>
</comment>
<dbReference type="KEGG" id="pvo:PVOR_18829"/>
<organism evidence="1 2">
    <name type="scientific">Paenibacillus vortex V453</name>
    <dbReference type="NCBI Taxonomy" id="715225"/>
    <lineage>
        <taxon>Bacteria</taxon>
        <taxon>Bacillati</taxon>
        <taxon>Bacillota</taxon>
        <taxon>Bacilli</taxon>
        <taxon>Bacillales</taxon>
        <taxon>Paenibacillaceae</taxon>
        <taxon>Paenibacillus</taxon>
    </lineage>
</organism>
<protein>
    <submittedName>
        <fullName evidence="1">Uncharacterized protein</fullName>
    </submittedName>
</protein>
<dbReference type="RefSeq" id="WP_006210599.1">
    <property type="nucleotide sequence ID" value="NZ_ADHJ01000026.1"/>
</dbReference>
<sequence length="77" mass="8666">MLKKIIRLALTAILVGLIFSGFGMEFTAPEVELSDLQIREKMDEISSRYEVGEELSEEDANFVKEHGVSLSENRCSD</sequence>
<evidence type="ECO:0000313" key="1">
    <source>
        <dbReference type="EMBL" id="EFU40542.1"/>
    </source>
</evidence>
<keyword evidence="2" id="KW-1185">Reference proteome</keyword>
<reference evidence="1 2" key="1">
    <citation type="journal article" date="2010" name="BMC Genomics">
        <title>Genome sequence of the pattern forming Paenibacillus vortex bacterium reveals potential for thriving in complex environments.</title>
        <authorList>
            <person name="Sirota-Madi A."/>
            <person name="Olender T."/>
            <person name="Helman Y."/>
            <person name="Ingham C."/>
            <person name="Brainis I."/>
            <person name="Roth D."/>
            <person name="Hagi E."/>
            <person name="Brodsky L."/>
            <person name="Leshkowitz D."/>
            <person name="Galatenko V."/>
            <person name="Nikolaev V."/>
            <person name="Mugasimangalam R.C."/>
            <person name="Bransburg-Zabary S."/>
            <person name="Gutnick D.L."/>
            <person name="Lancet D."/>
            <person name="Ben-Jacob E."/>
        </authorList>
    </citation>
    <scope>NUCLEOTIDE SEQUENCE [LARGE SCALE GENOMIC DNA]</scope>
    <source>
        <strain evidence="1 2">V453</strain>
    </source>
</reference>
<dbReference type="Proteomes" id="UP000003094">
    <property type="component" value="Unassembled WGS sequence"/>
</dbReference>
<name>A0A2R9ST74_9BACL</name>
<dbReference type="AlphaFoldDB" id="A0A2R9ST74"/>
<dbReference type="EMBL" id="ADHJ01000026">
    <property type="protein sequence ID" value="EFU40542.1"/>
    <property type="molecule type" value="Genomic_DNA"/>
</dbReference>
<proteinExistence type="predicted"/>
<evidence type="ECO:0000313" key="2">
    <source>
        <dbReference type="Proteomes" id="UP000003094"/>
    </source>
</evidence>
<gene>
    <name evidence="1" type="ORF">PVOR_18829</name>
</gene>
<accession>A0A2R9ST74</accession>